<reference evidence="4" key="1">
    <citation type="submission" date="2016-06" db="UniProtKB">
        <authorList>
            <consortium name="WormBaseParasite"/>
        </authorList>
    </citation>
    <scope>IDENTIFICATION</scope>
</reference>
<gene>
    <name evidence="2" type="ORF">GPUH_LOCUS361</name>
</gene>
<sequence length="168" mass="18895">MGEKQCQEQMRDKAKHAADEAANKVCEMREKAGNEHPNALMKNSFEFSLTETIIHYGAANTMFEIEKKGGNIERQDARDGQRREALSYLVAVCVIFVVIFHIIPQYRQNSLKLFCTVHHLLPEIRYRAALILPICIIALANTASPGGQLVGGPDIRFVSEDSSAQRFF</sequence>
<keyword evidence="1" id="KW-0812">Transmembrane</keyword>
<name>A0A183CV70_9BILA</name>
<dbReference type="WBParaSite" id="GPUH_0000036001-mRNA-1">
    <property type="protein sequence ID" value="GPUH_0000036001-mRNA-1"/>
    <property type="gene ID" value="GPUH_0000036001"/>
</dbReference>
<organism evidence="4">
    <name type="scientific">Gongylonema pulchrum</name>
    <dbReference type="NCBI Taxonomy" id="637853"/>
    <lineage>
        <taxon>Eukaryota</taxon>
        <taxon>Metazoa</taxon>
        <taxon>Ecdysozoa</taxon>
        <taxon>Nematoda</taxon>
        <taxon>Chromadorea</taxon>
        <taxon>Rhabditida</taxon>
        <taxon>Spirurina</taxon>
        <taxon>Spiruromorpha</taxon>
        <taxon>Spiruroidea</taxon>
        <taxon>Gongylonematidae</taxon>
        <taxon>Gongylonema</taxon>
    </lineage>
</organism>
<protein>
    <submittedName>
        <fullName evidence="4">Acyl_transf_3 domain-containing protein</fullName>
    </submittedName>
</protein>
<feature type="transmembrane region" description="Helical" evidence="1">
    <location>
        <begin position="85"/>
        <end position="104"/>
    </location>
</feature>
<proteinExistence type="predicted"/>
<dbReference type="AlphaFoldDB" id="A0A183CV70"/>
<keyword evidence="3" id="KW-1185">Reference proteome</keyword>
<accession>A0A183CV70</accession>
<keyword evidence="1" id="KW-1133">Transmembrane helix</keyword>
<evidence type="ECO:0000313" key="3">
    <source>
        <dbReference type="Proteomes" id="UP000271098"/>
    </source>
</evidence>
<keyword evidence="1" id="KW-0472">Membrane</keyword>
<reference evidence="2 3" key="2">
    <citation type="submission" date="2018-11" db="EMBL/GenBank/DDBJ databases">
        <authorList>
            <consortium name="Pathogen Informatics"/>
        </authorList>
    </citation>
    <scope>NUCLEOTIDE SEQUENCE [LARGE SCALE GENOMIC DNA]</scope>
</reference>
<evidence type="ECO:0000313" key="2">
    <source>
        <dbReference type="EMBL" id="VDK27949.1"/>
    </source>
</evidence>
<evidence type="ECO:0000313" key="4">
    <source>
        <dbReference type="WBParaSite" id="GPUH_0000036001-mRNA-1"/>
    </source>
</evidence>
<dbReference type="Proteomes" id="UP000271098">
    <property type="component" value="Unassembled WGS sequence"/>
</dbReference>
<dbReference type="EMBL" id="UYRT01000301">
    <property type="protein sequence ID" value="VDK27949.1"/>
    <property type="molecule type" value="Genomic_DNA"/>
</dbReference>
<evidence type="ECO:0000256" key="1">
    <source>
        <dbReference type="SAM" id="Phobius"/>
    </source>
</evidence>